<dbReference type="PROSITE" id="PS50923">
    <property type="entry name" value="SUSHI"/>
    <property type="match status" value="4"/>
</dbReference>
<evidence type="ECO:0000256" key="7">
    <source>
        <dbReference type="SAM" id="MobiDB-lite"/>
    </source>
</evidence>
<evidence type="ECO:0000256" key="1">
    <source>
        <dbReference type="ARBA" id="ARBA00022659"/>
    </source>
</evidence>
<comment type="caution">
    <text evidence="6">Lacks conserved residue(s) required for the propagation of feature annotation.</text>
</comment>
<keyword evidence="8" id="KW-1133">Transmembrane helix</keyword>
<dbReference type="EMBL" id="RWIC01000202">
    <property type="protein sequence ID" value="TKC47612.1"/>
    <property type="molecule type" value="Genomic_DNA"/>
</dbReference>
<dbReference type="PANTHER" id="PTHR19325">
    <property type="entry name" value="COMPLEMENT COMPONENT-RELATED SUSHI DOMAIN-CONTAINING"/>
    <property type="match status" value="1"/>
</dbReference>
<keyword evidence="3" id="KW-0677">Repeat</keyword>
<feature type="non-terminal residue" evidence="10">
    <location>
        <position position="1"/>
    </location>
</feature>
<evidence type="ECO:0000256" key="4">
    <source>
        <dbReference type="ARBA" id="ARBA00023157"/>
    </source>
</evidence>
<evidence type="ECO:0000313" key="10">
    <source>
        <dbReference type="EMBL" id="TKC47612.1"/>
    </source>
</evidence>
<feature type="transmembrane region" description="Helical" evidence="8">
    <location>
        <begin position="378"/>
        <end position="401"/>
    </location>
</feature>
<feature type="domain" description="Sushi" evidence="9">
    <location>
        <begin position="70"/>
        <end position="132"/>
    </location>
</feature>
<organism evidence="10 11">
    <name type="scientific">Monodon monoceros</name>
    <name type="common">Narwhal</name>
    <name type="synonym">Ceratodon monodon</name>
    <dbReference type="NCBI Taxonomy" id="40151"/>
    <lineage>
        <taxon>Eukaryota</taxon>
        <taxon>Metazoa</taxon>
        <taxon>Chordata</taxon>
        <taxon>Craniata</taxon>
        <taxon>Vertebrata</taxon>
        <taxon>Euteleostomi</taxon>
        <taxon>Mammalia</taxon>
        <taxon>Eutheria</taxon>
        <taxon>Laurasiatheria</taxon>
        <taxon>Artiodactyla</taxon>
        <taxon>Whippomorpha</taxon>
        <taxon>Cetacea</taxon>
        <taxon>Odontoceti</taxon>
        <taxon>Monodontidae</taxon>
        <taxon>Monodon</taxon>
    </lineage>
</organism>
<keyword evidence="1 6" id="KW-0768">Sushi</keyword>
<evidence type="ECO:0000256" key="3">
    <source>
        <dbReference type="ARBA" id="ARBA00022737"/>
    </source>
</evidence>
<keyword evidence="8" id="KW-0812">Transmembrane</keyword>
<dbReference type="AlphaFoldDB" id="A0A4U1FD12"/>
<feature type="compositionally biased region" description="Basic and acidic residues" evidence="7">
    <location>
        <begin position="406"/>
        <end position="438"/>
    </location>
</feature>
<evidence type="ECO:0000256" key="5">
    <source>
        <dbReference type="ARBA" id="ARBA00023180"/>
    </source>
</evidence>
<dbReference type="SMART" id="SM00032">
    <property type="entry name" value="CCP"/>
    <property type="match status" value="4"/>
</dbReference>
<dbReference type="PANTHER" id="PTHR19325:SF468">
    <property type="entry name" value="MEMBRANE COFACTOR PROTEIN"/>
    <property type="match status" value="1"/>
</dbReference>
<protein>
    <recommendedName>
        <fullName evidence="9">Sushi domain-containing protein</fullName>
    </recommendedName>
</protein>
<evidence type="ECO:0000313" key="11">
    <source>
        <dbReference type="Proteomes" id="UP000308365"/>
    </source>
</evidence>
<accession>A0A4U1FD12</accession>
<feature type="disulfide bond" evidence="6">
    <location>
        <begin position="311"/>
        <end position="338"/>
    </location>
</feature>
<evidence type="ECO:0000256" key="2">
    <source>
        <dbReference type="ARBA" id="ARBA00022729"/>
    </source>
</evidence>
<feature type="region of interest" description="Disordered" evidence="7">
    <location>
        <begin position="406"/>
        <end position="445"/>
    </location>
</feature>
<feature type="domain" description="Sushi" evidence="9">
    <location>
        <begin position="281"/>
        <end position="340"/>
    </location>
</feature>
<feature type="domain" description="Sushi" evidence="9">
    <location>
        <begin position="195"/>
        <end position="260"/>
    </location>
</feature>
<dbReference type="InterPro" id="IPR000436">
    <property type="entry name" value="Sushi_SCR_CCP_dom"/>
</dbReference>
<dbReference type="InterPro" id="IPR050350">
    <property type="entry name" value="Compl-Cell_Adhes-Reg"/>
</dbReference>
<feature type="domain" description="Sushi" evidence="9">
    <location>
        <begin position="133"/>
        <end position="194"/>
    </location>
</feature>
<keyword evidence="8" id="KW-0472">Membrane</keyword>
<dbReference type="SUPFAM" id="SSF57535">
    <property type="entry name" value="Complement control module/SCR domain"/>
    <property type="match status" value="4"/>
</dbReference>
<proteinExistence type="predicted"/>
<dbReference type="InterPro" id="IPR035976">
    <property type="entry name" value="Sushi/SCR/CCP_sf"/>
</dbReference>
<keyword evidence="5" id="KW-0325">Glycoprotein</keyword>
<name>A0A4U1FD12_MONMO</name>
<reference evidence="11" key="1">
    <citation type="journal article" date="2019" name="IScience">
        <title>Narwhal Genome Reveals Long-Term Low Genetic Diversity despite Current Large Abundance Size.</title>
        <authorList>
            <person name="Westbury M.V."/>
            <person name="Petersen B."/>
            <person name="Garde E."/>
            <person name="Heide-Jorgensen M.P."/>
            <person name="Lorenzen E.D."/>
        </authorList>
    </citation>
    <scope>NUCLEOTIDE SEQUENCE [LARGE SCALE GENOMIC DNA]</scope>
</reference>
<keyword evidence="2" id="KW-0732">Signal</keyword>
<dbReference type="FunFam" id="2.10.70.10:FF:000014">
    <property type="entry name" value="Membrane cofactor protein"/>
    <property type="match status" value="1"/>
</dbReference>
<sequence>VCRQRSQRQSESKEEAQSSQPTGRAPPGRPESPPFPWCCGGILLLSLVLPLPIFSGRSLERVCALAANWSPCIDPPVLESMKLKGVIKHHYYPGDRINYECHTGYFYVWPYLLSSTCEPNGSWSPIEEACLRKSCPNPEIKHGEVYAPNKTFEFESEAHISCNEGYYLRGKNILTCNLIGENVHWSDKIPHCEKIFCGRPPEIKHGKHTNSYRNIFEYNELVTYSCNPSNGSDEYSLVGESQLICSGPGKWSSAAPLCKVFLVLCESSFLLILEFLQFSVVKCEHPVLEHGIMVSGSREKFSYQAVVIFECLQGFYLNGSNLVFCGGNNTWEPEMPKCIKGYKPTHPTKTPLAKYPGYPNPSDEILSLDDFEDLDTGIIALIILTAIVAVLVVCTCLYRCLHSERKEEKDMKKKEEKDMKKKEKKEKKEKEKKENKKKEKEKRRR</sequence>
<evidence type="ECO:0000259" key="9">
    <source>
        <dbReference type="PROSITE" id="PS50923"/>
    </source>
</evidence>
<dbReference type="CDD" id="cd00033">
    <property type="entry name" value="CCP"/>
    <property type="match status" value="4"/>
</dbReference>
<dbReference type="Gene3D" id="2.10.70.10">
    <property type="entry name" value="Complement Module, domain 1"/>
    <property type="match status" value="4"/>
</dbReference>
<comment type="caution">
    <text evidence="10">The sequence shown here is derived from an EMBL/GenBank/DDBJ whole genome shotgun (WGS) entry which is preliminary data.</text>
</comment>
<dbReference type="Pfam" id="PF00084">
    <property type="entry name" value="Sushi"/>
    <property type="match status" value="4"/>
</dbReference>
<evidence type="ECO:0000256" key="6">
    <source>
        <dbReference type="PROSITE-ProRule" id="PRU00302"/>
    </source>
</evidence>
<gene>
    <name evidence="10" type="ORF">EI555_012435</name>
</gene>
<feature type="region of interest" description="Disordered" evidence="7">
    <location>
        <begin position="1"/>
        <end position="30"/>
    </location>
</feature>
<keyword evidence="4 6" id="KW-1015">Disulfide bond</keyword>
<dbReference type="Proteomes" id="UP000308365">
    <property type="component" value="Unassembled WGS sequence"/>
</dbReference>
<evidence type="ECO:0000256" key="8">
    <source>
        <dbReference type="SAM" id="Phobius"/>
    </source>
</evidence>